<organism evidence="5 6">
    <name type="scientific">Candidatus Faecalibacterium intestinigallinarum</name>
    <dbReference type="NCBI Taxonomy" id="2838581"/>
    <lineage>
        <taxon>Bacteria</taxon>
        <taxon>Bacillati</taxon>
        <taxon>Bacillota</taxon>
        <taxon>Clostridia</taxon>
        <taxon>Eubacteriales</taxon>
        <taxon>Oscillospiraceae</taxon>
        <taxon>Faecalibacterium</taxon>
    </lineage>
</organism>
<evidence type="ECO:0000256" key="2">
    <source>
        <dbReference type="ARBA" id="ARBA00023067"/>
    </source>
</evidence>
<evidence type="ECO:0000256" key="1">
    <source>
        <dbReference type="ARBA" id="ARBA00010529"/>
    </source>
</evidence>
<dbReference type="PANTHER" id="PTHR33175">
    <property type="entry name" value="DNA-BINDING PROTEIN HU"/>
    <property type="match status" value="1"/>
</dbReference>
<dbReference type="AlphaFoldDB" id="A0A9D1Q8Y7"/>
<evidence type="ECO:0000256" key="4">
    <source>
        <dbReference type="RuleBase" id="RU003939"/>
    </source>
</evidence>
<dbReference type="Pfam" id="PF00216">
    <property type="entry name" value="Bac_DNA_binding"/>
    <property type="match status" value="1"/>
</dbReference>
<comment type="similarity">
    <text evidence="1 4">Belongs to the bacterial histone-like protein family.</text>
</comment>
<sequence length="89" mass="9596">MTKADLTAQVAANTDMTKKDADKAVNAVFEALSRALANGEKVTISGFGTFEVRERAERQGINPRTQEPITIAASRSIVFKQGKALKDSL</sequence>
<dbReference type="PRINTS" id="PR01727">
    <property type="entry name" value="DNABINDINGHU"/>
</dbReference>
<dbReference type="Proteomes" id="UP000823933">
    <property type="component" value="Unassembled WGS sequence"/>
</dbReference>
<dbReference type="Gene3D" id="4.10.520.10">
    <property type="entry name" value="IHF-like DNA-binding proteins"/>
    <property type="match status" value="1"/>
</dbReference>
<protein>
    <submittedName>
        <fullName evidence="5">HU family DNA-binding protein</fullName>
    </submittedName>
</protein>
<evidence type="ECO:0000313" key="5">
    <source>
        <dbReference type="EMBL" id="HIW08113.1"/>
    </source>
</evidence>
<dbReference type="InterPro" id="IPR010992">
    <property type="entry name" value="IHF-like_DNA-bd_dom_sf"/>
</dbReference>
<dbReference type="InterPro" id="IPR000119">
    <property type="entry name" value="Hist_DNA-bd"/>
</dbReference>
<evidence type="ECO:0000313" key="6">
    <source>
        <dbReference type="Proteomes" id="UP000823933"/>
    </source>
</evidence>
<reference evidence="5" key="1">
    <citation type="journal article" date="2021" name="PeerJ">
        <title>Extensive microbial diversity within the chicken gut microbiome revealed by metagenomics and culture.</title>
        <authorList>
            <person name="Gilroy R."/>
            <person name="Ravi A."/>
            <person name="Getino M."/>
            <person name="Pursley I."/>
            <person name="Horton D.L."/>
            <person name="Alikhan N.F."/>
            <person name="Baker D."/>
            <person name="Gharbi K."/>
            <person name="Hall N."/>
            <person name="Watson M."/>
            <person name="Adriaenssens E.M."/>
            <person name="Foster-Nyarko E."/>
            <person name="Jarju S."/>
            <person name="Secka A."/>
            <person name="Antonio M."/>
            <person name="Oren A."/>
            <person name="Chaudhuri R.R."/>
            <person name="La Ragione R."/>
            <person name="Hildebrand F."/>
            <person name="Pallen M.J."/>
        </authorList>
    </citation>
    <scope>NUCLEOTIDE SEQUENCE</scope>
    <source>
        <strain evidence="5">ChiHcolR34-3080</strain>
    </source>
</reference>
<dbReference type="CDD" id="cd13831">
    <property type="entry name" value="HU"/>
    <property type="match status" value="1"/>
</dbReference>
<proteinExistence type="inferred from homology"/>
<dbReference type="PROSITE" id="PS00045">
    <property type="entry name" value="HISTONE_LIKE"/>
    <property type="match status" value="1"/>
</dbReference>
<dbReference type="SMART" id="SM00411">
    <property type="entry name" value="BHL"/>
    <property type="match status" value="1"/>
</dbReference>
<accession>A0A9D1Q8Y7</accession>
<dbReference type="GO" id="GO:0030261">
    <property type="term" value="P:chromosome condensation"/>
    <property type="evidence" value="ECO:0007669"/>
    <property type="project" value="UniProtKB-KW"/>
</dbReference>
<keyword evidence="3 5" id="KW-0238">DNA-binding</keyword>
<dbReference type="InterPro" id="IPR020816">
    <property type="entry name" value="Histone-like_DNA-bd_CS"/>
</dbReference>
<name>A0A9D1Q8Y7_9FIRM</name>
<evidence type="ECO:0000256" key="3">
    <source>
        <dbReference type="ARBA" id="ARBA00023125"/>
    </source>
</evidence>
<keyword evidence="2" id="KW-0226">DNA condensation</keyword>
<dbReference type="PANTHER" id="PTHR33175:SF3">
    <property type="entry name" value="DNA-BINDING PROTEIN HU-BETA"/>
    <property type="match status" value="1"/>
</dbReference>
<gene>
    <name evidence="5" type="ORF">H9890_01770</name>
</gene>
<dbReference type="GO" id="GO:0030527">
    <property type="term" value="F:structural constituent of chromatin"/>
    <property type="evidence" value="ECO:0007669"/>
    <property type="project" value="InterPro"/>
</dbReference>
<reference evidence="5" key="2">
    <citation type="submission" date="2021-04" db="EMBL/GenBank/DDBJ databases">
        <authorList>
            <person name="Gilroy R."/>
        </authorList>
    </citation>
    <scope>NUCLEOTIDE SEQUENCE</scope>
    <source>
        <strain evidence="5">ChiHcolR34-3080</strain>
    </source>
</reference>
<comment type="caution">
    <text evidence="5">The sequence shown here is derived from an EMBL/GenBank/DDBJ whole genome shotgun (WGS) entry which is preliminary data.</text>
</comment>
<dbReference type="SUPFAM" id="SSF47729">
    <property type="entry name" value="IHF-like DNA-binding proteins"/>
    <property type="match status" value="1"/>
</dbReference>
<dbReference type="GO" id="GO:0003677">
    <property type="term" value="F:DNA binding"/>
    <property type="evidence" value="ECO:0007669"/>
    <property type="project" value="UniProtKB-KW"/>
</dbReference>
<dbReference type="EMBL" id="DXHQ01000020">
    <property type="protein sequence ID" value="HIW08113.1"/>
    <property type="molecule type" value="Genomic_DNA"/>
</dbReference>